<dbReference type="Proteomes" id="UP000314294">
    <property type="component" value="Unassembled WGS sequence"/>
</dbReference>
<dbReference type="EMBL" id="SRLO01000324">
    <property type="protein sequence ID" value="TNN60934.1"/>
    <property type="molecule type" value="Genomic_DNA"/>
</dbReference>
<evidence type="ECO:0000313" key="2">
    <source>
        <dbReference type="EMBL" id="TNN60934.1"/>
    </source>
</evidence>
<reference evidence="2 3" key="1">
    <citation type="submission" date="2019-03" db="EMBL/GenBank/DDBJ databases">
        <title>First draft genome of Liparis tanakae, snailfish: a comprehensive survey of snailfish specific genes.</title>
        <authorList>
            <person name="Kim W."/>
            <person name="Song I."/>
            <person name="Jeong J.-H."/>
            <person name="Kim D."/>
            <person name="Kim S."/>
            <person name="Ryu S."/>
            <person name="Song J.Y."/>
            <person name="Lee S.K."/>
        </authorList>
    </citation>
    <scope>NUCLEOTIDE SEQUENCE [LARGE SCALE GENOMIC DNA]</scope>
    <source>
        <tissue evidence="2">Muscle</tissue>
    </source>
</reference>
<keyword evidence="3" id="KW-1185">Reference proteome</keyword>
<evidence type="ECO:0000313" key="3">
    <source>
        <dbReference type="Proteomes" id="UP000314294"/>
    </source>
</evidence>
<evidence type="ECO:0000256" key="1">
    <source>
        <dbReference type="SAM" id="MobiDB-lite"/>
    </source>
</evidence>
<dbReference type="AlphaFoldDB" id="A0A4Z2H7V7"/>
<sequence>MVVQITAAKMGSTQLADKAGGHEASLTGEKKPKQTLGESAHHDIHIAGVQAKIVDHASPSRPQGPDAVGLVESRDVRSITSTLAPGTLHMGRFQLSRMRM</sequence>
<accession>A0A4Z2H7V7</accession>
<name>A0A4Z2H7V7_9TELE</name>
<comment type="caution">
    <text evidence="2">The sequence shown here is derived from an EMBL/GenBank/DDBJ whole genome shotgun (WGS) entry which is preliminary data.</text>
</comment>
<proteinExistence type="predicted"/>
<feature type="region of interest" description="Disordered" evidence="1">
    <location>
        <begin position="11"/>
        <end position="38"/>
    </location>
</feature>
<organism evidence="2 3">
    <name type="scientific">Liparis tanakae</name>
    <name type="common">Tanaka's snailfish</name>
    <dbReference type="NCBI Taxonomy" id="230148"/>
    <lineage>
        <taxon>Eukaryota</taxon>
        <taxon>Metazoa</taxon>
        <taxon>Chordata</taxon>
        <taxon>Craniata</taxon>
        <taxon>Vertebrata</taxon>
        <taxon>Euteleostomi</taxon>
        <taxon>Actinopterygii</taxon>
        <taxon>Neopterygii</taxon>
        <taxon>Teleostei</taxon>
        <taxon>Neoteleostei</taxon>
        <taxon>Acanthomorphata</taxon>
        <taxon>Eupercaria</taxon>
        <taxon>Perciformes</taxon>
        <taxon>Cottioidei</taxon>
        <taxon>Cottales</taxon>
        <taxon>Liparidae</taxon>
        <taxon>Liparis</taxon>
    </lineage>
</organism>
<gene>
    <name evidence="2" type="ORF">EYF80_028814</name>
</gene>
<protein>
    <submittedName>
        <fullName evidence="2">Uncharacterized protein</fullName>
    </submittedName>
</protein>